<gene>
    <name evidence="10" type="ORF">HHK36_030956</name>
</gene>
<evidence type="ECO:0000313" key="11">
    <source>
        <dbReference type="Proteomes" id="UP000655225"/>
    </source>
</evidence>
<feature type="transmembrane region" description="Helical" evidence="8">
    <location>
        <begin position="189"/>
        <end position="208"/>
    </location>
</feature>
<evidence type="ECO:0000259" key="9">
    <source>
        <dbReference type="Pfam" id="PF03007"/>
    </source>
</evidence>
<keyword evidence="8" id="KW-1133">Transmembrane helix</keyword>
<feature type="domain" description="O-acyltransferase WSD1-like N-terminal" evidence="9">
    <location>
        <begin position="63"/>
        <end position="249"/>
    </location>
</feature>
<reference evidence="10 11" key="1">
    <citation type="submission" date="2020-04" db="EMBL/GenBank/DDBJ databases">
        <title>Plant Genome Project.</title>
        <authorList>
            <person name="Zhang R.-G."/>
        </authorList>
    </citation>
    <scope>NUCLEOTIDE SEQUENCE [LARGE SCALE GENOMIC DNA]</scope>
    <source>
        <strain evidence="10">YNK0</strain>
        <tissue evidence="10">Leaf</tissue>
    </source>
</reference>
<proteinExistence type="predicted"/>
<dbReference type="OMA" id="HRNMESH"/>
<evidence type="ECO:0000256" key="3">
    <source>
        <dbReference type="ARBA" id="ARBA00013244"/>
    </source>
</evidence>
<dbReference type="Gene3D" id="3.30.559.10">
    <property type="entry name" value="Chloramphenicol acetyltransferase-like domain"/>
    <property type="match status" value="1"/>
</dbReference>
<keyword evidence="5" id="KW-0012">Acyltransferase</keyword>
<dbReference type="PANTHER" id="PTHR31650:SF41">
    <property type="entry name" value="O-ACYLTRANSFERASE WSD1-LIKE ISOFORM X1"/>
    <property type="match status" value="1"/>
</dbReference>
<dbReference type="GO" id="GO:0004144">
    <property type="term" value="F:diacylglycerol O-acyltransferase activity"/>
    <property type="evidence" value="ECO:0007669"/>
    <property type="project" value="UniProtKB-EC"/>
</dbReference>
<dbReference type="Pfam" id="PF03007">
    <property type="entry name" value="WS_DGAT_cat"/>
    <property type="match status" value="1"/>
</dbReference>
<comment type="pathway">
    <text evidence="2">Lipid metabolism.</text>
</comment>
<evidence type="ECO:0000256" key="1">
    <source>
        <dbReference type="ARBA" id="ARBA00004771"/>
    </source>
</evidence>
<feature type="compositionally biased region" description="Low complexity" evidence="7">
    <location>
        <begin position="161"/>
        <end position="180"/>
    </location>
</feature>
<dbReference type="PANTHER" id="PTHR31650">
    <property type="entry name" value="O-ACYLTRANSFERASE (WSD1-LIKE) FAMILY PROTEIN"/>
    <property type="match status" value="1"/>
</dbReference>
<name>A0A834YDP9_TETSI</name>
<evidence type="ECO:0000256" key="2">
    <source>
        <dbReference type="ARBA" id="ARBA00005189"/>
    </source>
</evidence>
<comment type="catalytic activity">
    <reaction evidence="6">
        <text>an acyl-CoA + a 1,2-diacyl-sn-glycerol = a triacyl-sn-glycerol + CoA</text>
        <dbReference type="Rhea" id="RHEA:10868"/>
        <dbReference type="ChEBI" id="CHEBI:17815"/>
        <dbReference type="ChEBI" id="CHEBI:57287"/>
        <dbReference type="ChEBI" id="CHEBI:58342"/>
        <dbReference type="ChEBI" id="CHEBI:64615"/>
        <dbReference type="EC" id="2.3.1.20"/>
    </reaction>
</comment>
<dbReference type="OrthoDB" id="619536at2759"/>
<dbReference type="InterPro" id="IPR004255">
    <property type="entry name" value="O-acyltransferase_WSD1_N"/>
</dbReference>
<dbReference type="InterPro" id="IPR023213">
    <property type="entry name" value="CAT-like_dom_sf"/>
</dbReference>
<comment type="pathway">
    <text evidence="1">Glycerolipid metabolism; triacylglycerol biosynthesis.</text>
</comment>
<organism evidence="10 11">
    <name type="scientific">Tetracentron sinense</name>
    <name type="common">Spur-leaf</name>
    <dbReference type="NCBI Taxonomy" id="13715"/>
    <lineage>
        <taxon>Eukaryota</taxon>
        <taxon>Viridiplantae</taxon>
        <taxon>Streptophyta</taxon>
        <taxon>Embryophyta</taxon>
        <taxon>Tracheophyta</taxon>
        <taxon>Spermatophyta</taxon>
        <taxon>Magnoliopsida</taxon>
        <taxon>Trochodendrales</taxon>
        <taxon>Trochodendraceae</taxon>
        <taxon>Tetracentron</taxon>
    </lineage>
</organism>
<keyword evidence="8" id="KW-0812">Transmembrane</keyword>
<evidence type="ECO:0000256" key="6">
    <source>
        <dbReference type="ARBA" id="ARBA00048109"/>
    </source>
</evidence>
<evidence type="ECO:0000256" key="8">
    <source>
        <dbReference type="SAM" id="Phobius"/>
    </source>
</evidence>
<dbReference type="Proteomes" id="UP000655225">
    <property type="component" value="Unassembled WGS sequence"/>
</dbReference>
<evidence type="ECO:0000256" key="4">
    <source>
        <dbReference type="ARBA" id="ARBA00022679"/>
    </source>
</evidence>
<protein>
    <recommendedName>
        <fullName evidence="3">diacylglycerol O-acyltransferase</fullName>
        <ecNumber evidence="3">2.3.1.20</ecNumber>
    </recommendedName>
</protein>
<keyword evidence="8" id="KW-0472">Membrane</keyword>
<dbReference type="EMBL" id="JABCRI010000024">
    <property type="protein sequence ID" value="KAF8377574.1"/>
    <property type="molecule type" value="Genomic_DNA"/>
</dbReference>
<dbReference type="GO" id="GO:0005886">
    <property type="term" value="C:plasma membrane"/>
    <property type="evidence" value="ECO:0007669"/>
    <property type="project" value="TreeGrafter"/>
</dbReference>
<dbReference type="UniPathway" id="UPA00282"/>
<accession>A0A834YDP9</accession>
<dbReference type="InterPro" id="IPR045034">
    <property type="entry name" value="O-acyltransferase_WSD1-like"/>
</dbReference>
<evidence type="ECO:0000313" key="10">
    <source>
        <dbReference type="EMBL" id="KAF8377574.1"/>
    </source>
</evidence>
<dbReference type="GO" id="GO:0019432">
    <property type="term" value="P:triglyceride biosynthetic process"/>
    <property type="evidence" value="ECO:0007669"/>
    <property type="project" value="UniProtKB-UniPathway"/>
</dbReference>
<dbReference type="SUPFAM" id="SSF52777">
    <property type="entry name" value="CoA-dependent acyltransferases"/>
    <property type="match status" value="1"/>
</dbReference>
<keyword evidence="11" id="KW-1185">Reference proteome</keyword>
<evidence type="ECO:0000256" key="7">
    <source>
        <dbReference type="SAM" id="MobiDB-lite"/>
    </source>
</evidence>
<keyword evidence="4" id="KW-0808">Transferase</keyword>
<evidence type="ECO:0000256" key="5">
    <source>
        <dbReference type="ARBA" id="ARBA00023315"/>
    </source>
</evidence>
<dbReference type="AlphaFoldDB" id="A0A834YDP9"/>
<comment type="caution">
    <text evidence="10">The sequence shown here is derived from an EMBL/GenBank/DDBJ whole genome shotgun (WGS) entry which is preliminary data.</text>
</comment>
<dbReference type="EC" id="2.3.1.20" evidence="3"/>
<feature type="region of interest" description="Disordered" evidence="7">
    <location>
        <begin position="157"/>
        <end position="180"/>
    </location>
</feature>
<sequence>MEGEEDQPLTPAGRLFLQPEMEQVVNCVLGMKHPIDVEAIKAEIKNSVLVQHPRFCSVLVRDNKGREYWRRTKVEIERHFLVRDMDSVSNGDEDEVVNGYLADLAVSTPLDTDKPLWEFHLLRTQGCCVLRFHHTLGDGISLISLALACCRRVHHPDQPATTSSSSSSSKISNTSTRTSTSTNNICRKVWRLVAVAWFTLVFVVGFLLRSLWVKDGKMALSGGLGVELWPRMIATARFDLEDMKAVKKAIVDAVASLLNYGIICDHNAHGELCRKSRHAKDIIPDPQVLAKCFQDALLEMKDAATALATTNSIEDGNFS</sequence>